<evidence type="ECO:0000256" key="1">
    <source>
        <dbReference type="SAM" id="Phobius"/>
    </source>
</evidence>
<proteinExistence type="predicted"/>
<dbReference type="AlphaFoldDB" id="A0A0F3N686"/>
<accession>A0A0F3N686</accession>
<organism evidence="2 3">
    <name type="scientific">Anaplasma phagocytophilum str. ApMUC09</name>
    <dbReference type="NCBI Taxonomy" id="1359152"/>
    <lineage>
        <taxon>Bacteria</taxon>
        <taxon>Pseudomonadati</taxon>
        <taxon>Pseudomonadota</taxon>
        <taxon>Alphaproteobacteria</taxon>
        <taxon>Rickettsiales</taxon>
        <taxon>Anaplasmataceae</taxon>
        <taxon>Anaplasma</taxon>
        <taxon>phagocytophilum group</taxon>
    </lineage>
</organism>
<sequence>MFEDVLEEAYALLLLALLSSYIEDVLGVIFKLLRVVSYNPKLVAVSYICSPC</sequence>
<reference evidence="2 3" key="1">
    <citation type="submission" date="2015-02" db="EMBL/GenBank/DDBJ databases">
        <title>Genome Sequencing of Rickettsiales.</title>
        <authorList>
            <person name="Daugherty S.C."/>
            <person name="Su Q."/>
            <person name="Abolude K."/>
            <person name="Beier-Sexton M."/>
            <person name="Carlyon J.A."/>
            <person name="Carter R."/>
            <person name="Day N.P."/>
            <person name="Dumler S.J."/>
            <person name="Dyachenko V."/>
            <person name="Godinez A."/>
            <person name="Kurtti T.J."/>
            <person name="Lichay M."/>
            <person name="Mullins K.E."/>
            <person name="Ott S."/>
            <person name="Pappas-Brown V."/>
            <person name="Paris D.H."/>
            <person name="Patel P."/>
            <person name="Richards A.L."/>
            <person name="Sadzewicz L."/>
            <person name="Sears K."/>
            <person name="Seidman D."/>
            <person name="Sengamalay N."/>
            <person name="Stenos J."/>
            <person name="Tallon L.J."/>
            <person name="Vincent G."/>
            <person name="Fraser C.M."/>
            <person name="Munderloh U."/>
            <person name="Dunning-Hotopp J.C."/>
        </authorList>
    </citation>
    <scope>NUCLEOTIDE SEQUENCE [LARGE SCALE GENOMIC DNA]</scope>
    <source>
        <strain evidence="2 3">ApMUC09</strain>
    </source>
</reference>
<comment type="caution">
    <text evidence="2">The sequence shown here is derived from an EMBL/GenBank/DDBJ whole genome shotgun (WGS) entry which is preliminary data.</text>
</comment>
<protein>
    <submittedName>
        <fullName evidence="2">Uncharacterized protein</fullName>
    </submittedName>
</protein>
<keyword evidence="1" id="KW-1133">Transmembrane helix</keyword>
<name>A0A0F3N686_ANAPH</name>
<dbReference type="PATRIC" id="fig|1359152.3.peg.834"/>
<feature type="transmembrane region" description="Helical" evidence="1">
    <location>
        <begin position="12"/>
        <end position="33"/>
    </location>
</feature>
<dbReference type="Proteomes" id="UP000033441">
    <property type="component" value="Unassembled WGS sequence"/>
</dbReference>
<evidence type="ECO:0000313" key="2">
    <source>
        <dbReference type="EMBL" id="KJV63593.1"/>
    </source>
</evidence>
<dbReference type="EMBL" id="LANV01000001">
    <property type="protein sequence ID" value="KJV63593.1"/>
    <property type="molecule type" value="Genomic_DNA"/>
</dbReference>
<gene>
    <name evidence="2" type="ORF">APHMUC_0793</name>
</gene>
<keyword evidence="1" id="KW-0472">Membrane</keyword>
<evidence type="ECO:0000313" key="3">
    <source>
        <dbReference type="Proteomes" id="UP000033441"/>
    </source>
</evidence>
<keyword evidence="1" id="KW-0812">Transmembrane</keyword>